<protein>
    <submittedName>
        <fullName evidence="1">Uncharacterized protein</fullName>
    </submittedName>
</protein>
<reference evidence="1" key="1">
    <citation type="journal article" date="2022" name="bioRxiv">
        <title>Sequencing and chromosome-scale assembly of the giantPleurodeles waltlgenome.</title>
        <authorList>
            <person name="Brown T."/>
            <person name="Elewa A."/>
            <person name="Iarovenko S."/>
            <person name="Subramanian E."/>
            <person name="Araus A.J."/>
            <person name="Petzold A."/>
            <person name="Susuki M."/>
            <person name="Suzuki K.-i.T."/>
            <person name="Hayashi T."/>
            <person name="Toyoda A."/>
            <person name="Oliveira C."/>
            <person name="Osipova E."/>
            <person name="Leigh N.D."/>
            <person name="Simon A."/>
            <person name="Yun M.H."/>
        </authorList>
    </citation>
    <scope>NUCLEOTIDE SEQUENCE</scope>
    <source>
        <strain evidence="1">20211129_DDA</strain>
        <tissue evidence="1">Liver</tissue>
    </source>
</reference>
<organism evidence="1 2">
    <name type="scientific">Pleurodeles waltl</name>
    <name type="common">Iberian ribbed newt</name>
    <dbReference type="NCBI Taxonomy" id="8319"/>
    <lineage>
        <taxon>Eukaryota</taxon>
        <taxon>Metazoa</taxon>
        <taxon>Chordata</taxon>
        <taxon>Craniata</taxon>
        <taxon>Vertebrata</taxon>
        <taxon>Euteleostomi</taxon>
        <taxon>Amphibia</taxon>
        <taxon>Batrachia</taxon>
        <taxon>Caudata</taxon>
        <taxon>Salamandroidea</taxon>
        <taxon>Salamandridae</taxon>
        <taxon>Pleurodelinae</taxon>
        <taxon>Pleurodeles</taxon>
    </lineage>
</organism>
<evidence type="ECO:0000313" key="2">
    <source>
        <dbReference type="Proteomes" id="UP001066276"/>
    </source>
</evidence>
<dbReference type="Proteomes" id="UP001066276">
    <property type="component" value="Chromosome 1_2"/>
</dbReference>
<comment type="caution">
    <text evidence="1">The sequence shown here is derived from an EMBL/GenBank/DDBJ whole genome shotgun (WGS) entry which is preliminary data.</text>
</comment>
<proteinExistence type="predicted"/>
<evidence type="ECO:0000313" key="1">
    <source>
        <dbReference type="EMBL" id="KAJ1208018.1"/>
    </source>
</evidence>
<sequence length="100" mass="11538">MAARGQREEDGWETEQRAALPWGRSKTWDLWKAYRERVSNPYVLKSRIESMDDSCSSFVNVVFNCSDKESAFKLECVELEEVVWGVGRLDFSIEILVIAS</sequence>
<dbReference type="AlphaFoldDB" id="A0AAV7W3F5"/>
<dbReference type="EMBL" id="JANPWB010000002">
    <property type="protein sequence ID" value="KAJ1208018.1"/>
    <property type="molecule type" value="Genomic_DNA"/>
</dbReference>
<name>A0AAV7W3F5_PLEWA</name>
<accession>A0AAV7W3F5</accession>
<keyword evidence="2" id="KW-1185">Reference proteome</keyword>
<gene>
    <name evidence="1" type="ORF">NDU88_003408</name>
</gene>